<reference evidence="3 4" key="1">
    <citation type="submission" date="2019-03" db="EMBL/GenBank/DDBJ databases">
        <title>Genomic Encyclopedia of Type Strains, Phase IV (KMG-IV): sequencing the most valuable type-strain genomes for metagenomic binning, comparative biology and taxonomic classification.</title>
        <authorList>
            <person name="Goeker M."/>
        </authorList>
    </citation>
    <scope>NUCLEOTIDE SEQUENCE [LARGE SCALE GENOMIC DNA]</scope>
    <source>
        <strain evidence="3 4">DSM 12121</strain>
    </source>
</reference>
<dbReference type="PANTHER" id="PTHR37828">
    <property type="entry name" value="GSR2449 PROTEIN"/>
    <property type="match status" value="1"/>
</dbReference>
<dbReference type="RefSeq" id="WP_133588738.1">
    <property type="nucleotide sequence ID" value="NZ_SNVV01000002.1"/>
</dbReference>
<dbReference type="InterPro" id="IPR005545">
    <property type="entry name" value="YCII"/>
</dbReference>
<sequence>MFIVFLRFSAARDQAGRLMQGHKDWLQQGFDEGVFLLAGSIQPQAGGSILVHGVTLDELQDRVAHDPFVAEDVVRAEIIEVAPSKADERLGFLLG</sequence>
<dbReference type="Gene3D" id="3.30.70.1060">
    <property type="entry name" value="Dimeric alpha+beta barrel"/>
    <property type="match status" value="1"/>
</dbReference>
<comment type="caution">
    <text evidence="3">The sequence shown here is derived from an EMBL/GenBank/DDBJ whole genome shotgun (WGS) entry which is preliminary data.</text>
</comment>
<proteinExistence type="inferred from homology"/>
<dbReference type="Proteomes" id="UP000295129">
    <property type="component" value="Unassembled WGS sequence"/>
</dbReference>
<evidence type="ECO:0000256" key="1">
    <source>
        <dbReference type="ARBA" id="ARBA00007689"/>
    </source>
</evidence>
<evidence type="ECO:0000313" key="3">
    <source>
        <dbReference type="EMBL" id="TDN56362.1"/>
    </source>
</evidence>
<dbReference type="AlphaFoldDB" id="A0A4V6PQS6"/>
<gene>
    <name evidence="3" type="ORF">C7389_102298</name>
</gene>
<dbReference type="EMBL" id="SNVV01000002">
    <property type="protein sequence ID" value="TDN56362.1"/>
    <property type="molecule type" value="Genomic_DNA"/>
</dbReference>
<keyword evidence="4" id="KW-1185">Reference proteome</keyword>
<dbReference type="InterPro" id="IPR011008">
    <property type="entry name" value="Dimeric_a/b-barrel"/>
</dbReference>
<name>A0A4V6PQS6_9RHOO</name>
<dbReference type="OrthoDB" id="9814407at2"/>
<dbReference type="SUPFAM" id="SSF54909">
    <property type="entry name" value="Dimeric alpha+beta barrel"/>
    <property type="match status" value="1"/>
</dbReference>
<dbReference type="PANTHER" id="PTHR37828:SF1">
    <property type="entry name" value="YCII-RELATED DOMAIN-CONTAINING PROTEIN"/>
    <property type="match status" value="1"/>
</dbReference>
<protein>
    <submittedName>
        <fullName evidence="3">Uncharacterized protein YciI</fullName>
    </submittedName>
</protein>
<organism evidence="3 4">
    <name type="scientific">Azoarcus indigens</name>
    <dbReference type="NCBI Taxonomy" id="29545"/>
    <lineage>
        <taxon>Bacteria</taxon>
        <taxon>Pseudomonadati</taxon>
        <taxon>Pseudomonadota</taxon>
        <taxon>Betaproteobacteria</taxon>
        <taxon>Rhodocyclales</taxon>
        <taxon>Zoogloeaceae</taxon>
        <taxon>Azoarcus</taxon>
    </lineage>
</organism>
<evidence type="ECO:0000259" key="2">
    <source>
        <dbReference type="Pfam" id="PF03795"/>
    </source>
</evidence>
<dbReference type="Pfam" id="PF03795">
    <property type="entry name" value="YCII"/>
    <property type="match status" value="1"/>
</dbReference>
<comment type="similarity">
    <text evidence="1">Belongs to the YciI family.</text>
</comment>
<feature type="domain" description="YCII-related" evidence="2">
    <location>
        <begin position="13"/>
        <end position="77"/>
    </location>
</feature>
<evidence type="ECO:0000313" key="4">
    <source>
        <dbReference type="Proteomes" id="UP000295129"/>
    </source>
</evidence>
<accession>A0A4V6PQS6</accession>